<comment type="caution">
    <text evidence="3">The sequence shown here is derived from an EMBL/GenBank/DDBJ whole genome shotgun (WGS) entry which is preliminary data.</text>
</comment>
<accession>A0A8J2IVL3</accession>
<dbReference type="AlphaFoldDB" id="A0A8J2IVL3"/>
<evidence type="ECO:0008006" key="5">
    <source>
        <dbReference type="Google" id="ProtNLM"/>
    </source>
</evidence>
<feature type="region of interest" description="Disordered" evidence="1">
    <location>
        <begin position="129"/>
        <end position="153"/>
    </location>
</feature>
<protein>
    <recommendedName>
        <fullName evidence="5">CBM-cenC domain-containing protein</fullName>
    </recommendedName>
</protein>
<sequence length="266" mass="27812">MLNIGVLACAAVLWLGGVSAGPCKPRLTSVSSGIETAVTETPTTSVMEIIETSSAQAALTASTGALTDEPSETTTSETTDIYISMSTTAEVSTTAESSTAAESSITVEASTTATTTTAKACIATNIIQNPDFDSPGNRSPWTQSSSGVVRNNRPRSAPNHVLFWAELGNHPISQIVPGLEPAQEYTFSYYWTFSEVAFGVDCSITVSAGVVLDRFSISANRFQYVERQFGVPANTITSTKISISAVCGAGIAEVLIDDVSMKPVCA</sequence>
<feature type="compositionally biased region" description="Polar residues" evidence="1">
    <location>
        <begin position="136"/>
        <end position="149"/>
    </location>
</feature>
<name>A0A8J2IVL3_FUSEQ</name>
<evidence type="ECO:0000313" key="4">
    <source>
        <dbReference type="Proteomes" id="UP000693738"/>
    </source>
</evidence>
<proteinExistence type="predicted"/>
<evidence type="ECO:0000256" key="2">
    <source>
        <dbReference type="SAM" id="SignalP"/>
    </source>
</evidence>
<reference evidence="3" key="1">
    <citation type="submission" date="2021-05" db="EMBL/GenBank/DDBJ databases">
        <authorList>
            <person name="Khan N."/>
        </authorList>
    </citation>
    <scope>NUCLEOTIDE SEQUENCE</scope>
</reference>
<feature type="chain" id="PRO_5035170695" description="CBM-cenC domain-containing protein" evidence="2">
    <location>
        <begin position="21"/>
        <end position="266"/>
    </location>
</feature>
<gene>
    <name evidence="3" type="ORF">FEQUK3_LOCUS10240</name>
</gene>
<keyword evidence="2" id="KW-0732">Signal</keyword>
<feature type="signal peptide" evidence="2">
    <location>
        <begin position="1"/>
        <end position="20"/>
    </location>
</feature>
<evidence type="ECO:0000256" key="1">
    <source>
        <dbReference type="SAM" id="MobiDB-lite"/>
    </source>
</evidence>
<organism evidence="3 4">
    <name type="scientific">Fusarium equiseti</name>
    <name type="common">Fusarium scirpi</name>
    <dbReference type="NCBI Taxonomy" id="61235"/>
    <lineage>
        <taxon>Eukaryota</taxon>
        <taxon>Fungi</taxon>
        <taxon>Dikarya</taxon>
        <taxon>Ascomycota</taxon>
        <taxon>Pezizomycotina</taxon>
        <taxon>Sordariomycetes</taxon>
        <taxon>Hypocreomycetidae</taxon>
        <taxon>Hypocreales</taxon>
        <taxon>Nectriaceae</taxon>
        <taxon>Fusarium</taxon>
        <taxon>Fusarium incarnatum-equiseti species complex</taxon>
    </lineage>
</organism>
<evidence type="ECO:0000313" key="3">
    <source>
        <dbReference type="EMBL" id="CAG7564492.1"/>
    </source>
</evidence>
<dbReference type="EMBL" id="CAJSTJ010000167">
    <property type="protein sequence ID" value="CAG7564492.1"/>
    <property type="molecule type" value="Genomic_DNA"/>
</dbReference>
<dbReference type="Proteomes" id="UP000693738">
    <property type="component" value="Unassembled WGS sequence"/>
</dbReference>